<feature type="domain" description="Helix-turn-helix" evidence="1">
    <location>
        <begin position="1"/>
        <end position="48"/>
    </location>
</feature>
<organism evidence="2 3">
    <name type="scientific">Paenibacillus polymyxa (strain SC2)</name>
    <name type="common">Bacillus polymyxa</name>
    <dbReference type="NCBI Taxonomy" id="886882"/>
    <lineage>
        <taxon>Bacteria</taxon>
        <taxon>Bacillati</taxon>
        <taxon>Bacillota</taxon>
        <taxon>Bacilli</taxon>
        <taxon>Bacillales</taxon>
        <taxon>Paenibacillaceae</taxon>
        <taxon>Paenibacillus</taxon>
    </lineage>
</organism>
<gene>
    <name evidence="2" type="ORF">PPSC2_27685</name>
</gene>
<dbReference type="RefSeq" id="WP_013385891.1">
    <property type="nucleotide sequence ID" value="NC_014628.2"/>
</dbReference>
<protein>
    <recommendedName>
        <fullName evidence="1">Helix-turn-helix domain-containing protein</fullName>
    </recommendedName>
</protein>
<evidence type="ECO:0000313" key="3">
    <source>
        <dbReference type="Proteomes" id="UP000006868"/>
    </source>
</evidence>
<dbReference type="AlphaFoldDB" id="E3EKF0"/>
<accession>E3EKF0</accession>
<geneLocation type="plasmid" evidence="2 3">
    <name>pSC2</name>
</geneLocation>
<proteinExistence type="predicted"/>
<reference evidence="2 3" key="1">
    <citation type="journal article" date="2011" name="J. Bacteriol.">
        <title>Complete genome sequence of Paenibacillus polymyxa SC2, a strain of plant growth-promoting Rhizobacterium with broad-spectrum antimicrobial activity.</title>
        <authorList>
            <person name="Ma M."/>
            <person name="Wang C."/>
            <person name="Ding Y."/>
            <person name="Li L."/>
            <person name="Shen D."/>
            <person name="Jiang X."/>
            <person name="Guan D."/>
            <person name="Cao F."/>
            <person name="Chen H."/>
            <person name="Feng R."/>
            <person name="Wang X."/>
            <person name="Ge Y."/>
            <person name="Yao L."/>
            <person name="Bing X."/>
            <person name="Yang X."/>
            <person name="Li J."/>
            <person name="Du B."/>
        </authorList>
    </citation>
    <scope>NUCLEOTIDE SEQUENCE [LARGE SCALE GENOMIC DNA]</scope>
    <source>
        <strain evidence="2 3">SC2</strain>
        <plasmid evidence="3">pSC2</plasmid>
    </source>
</reference>
<evidence type="ECO:0000313" key="2">
    <source>
        <dbReference type="EMBL" id="ADO59477.1"/>
    </source>
</evidence>
<dbReference type="InterPro" id="IPR045403">
    <property type="entry name" value="HTH_59_Firmicutes_type"/>
</dbReference>
<dbReference type="Proteomes" id="UP000006868">
    <property type="component" value="Plasmid pSC2"/>
</dbReference>
<dbReference type="OrthoDB" id="1710385at2"/>
<dbReference type="KEGG" id="ppm:PPSC2_27685"/>
<dbReference type="Pfam" id="PF20038">
    <property type="entry name" value="HTH_59"/>
    <property type="match status" value="1"/>
</dbReference>
<dbReference type="HOGENOM" id="CLU_1494850_0_0_9"/>
<dbReference type="PATRIC" id="fig|886882.15.peg.5866"/>
<sequence length="180" mass="21218">MEKSVDKVLTTKEAHEKYGVAVCTIRQWMDQKLLSEGDYRKSGSTWIMDHMAFLDLLRKKNLLEKKFEVEGETIIFQHRGLKTRDLQISYENDRVRTILTEMPYANTVIEAFRTYVKDSNLKCKHVLICKDEECSDSWFYQHSKTWVVTLRFVLDIVTKVLASQAIDSTLLENYLQENRL</sequence>
<keyword evidence="2" id="KW-0614">Plasmid</keyword>
<name>E3EKF0_PAEPS</name>
<dbReference type="EMBL" id="CP002214">
    <property type="protein sequence ID" value="ADO59477.1"/>
    <property type="molecule type" value="Genomic_DNA"/>
</dbReference>
<evidence type="ECO:0000259" key="1">
    <source>
        <dbReference type="Pfam" id="PF20038"/>
    </source>
</evidence>